<dbReference type="KEGG" id="vg:25392182"/>
<protein>
    <submittedName>
        <fullName evidence="1">Uncharacterized protein</fullName>
    </submittedName>
</protein>
<proteinExistence type="predicted"/>
<dbReference type="Proteomes" id="UP000105007">
    <property type="component" value="Segment"/>
</dbReference>
<gene>
    <name evidence="1" type="ORF">SGPV015</name>
</gene>
<keyword evidence="2" id="KW-1185">Reference proteome</keyword>
<dbReference type="EMBL" id="KT159937">
    <property type="protein sequence ID" value="AKR04139.1"/>
    <property type="molecule type" value="Genomic_DNA"/>
</dbReference>
<name>A0A0H4YFE2_9POXV</name>
<evidence type="ECO:0000313" key="2">
    <source>
        <dbReference type="Proteomes" id="UP000105007"/>
    </source>
</evidence>
<dbReference type="GeneID" id="25392182"/>
<accession>A0A0H4YFE2</accession>
<organism evidence="1 2">
    <name type="scientific">Salmon gill poxvirus</name>
    <dbReference type="NCBI Taxonomy" id="1680908"/>
    <lineage>
        <taxon>Viruses</taxon>
        <taxon>Varidnaviria</taxon>
        <taxon>Bamfordvirae</taxon>
        <taxon>Nucleocytoviricota</taxon>
        <taxon>Pokkesviricetes</taxon>
        <taxon>Chitovirales</taxon>
        <taxon>Poxviridae</taxon>
        <taxon>Chordopoxvirinae</taxon>
        <taxon>Salmonpoxvirus</taxon>
        <taxon>Salmonpoxvirus gillpox</taxon>
        <taxon>Salmon gillpox virus</taxon>
    </lineage>
</organism>
<evidence type="ECO:0000313" key="1">
    <source>
        <dbReference type="EMBL" id="AKR04139.1"/>
    </source>
</evidence>
<reference evidence="1 2" key="1">
    <citation type="journal article" date="2015" name="J. Virol.">
        <title>Salmon gill poxvirus, the deepest representative of the Chordopoxvirinae.</title>
        <authorList>
            <person name="Gjessing M.C."/>
            <person name="Yutin N."/>
            <person name="Tengs T."/>
            <person name="Senkevich T."/>
            <person name="Koonin E.V."/>
            <person name="Ronning H.P."/>
            <person name="Alarson M."/>
            <person name="Ylving S."/>
            <person name="Lie K.-I."/>
            <person name="Saure B."/>
            <person name="Tran L."/>
            <person name="Moss B."/>
            <person name="Dale O.B."/>
        </authorList>
    </citation>
    <scope>NUCLEOTIDE SEQUENCE [LARGE SCALE GENOMIC DNA]</scope>
    <source>
        <strain evidence="1">2012-04-F277-L3G</strain>
    </source>
</reference>
<dbReference type="RefSeq" id="YP_009162387.1">
    <property type="nucleotide sequence ID" value="NC_027707.1"/>
</dbReference>
<sequence>MSFHVSNRSCRKKILELSARLGDLLLDMSEVFRKHFYNSDAYWTWKCNREVNDQAIILTSGSPFNVEYAVKKNNQVRSGKFTIRIKNSQVILTRHLYAKGSNRIESSVVCDIHTLISNGLPPGYKWGNEGREHRVRYYGDLRKKFLDIGSWFKNIDHTCLNFNSKLVGTDNYLFSFKNADGYHNVFVQYFSEAFRFTTKRFDKDTNKWTDLTIVPNVIHDNVLFETTKEGKIHVVRLIYDRNWGIDYM</sequence>